<feature type="compositionally biased region" description="Basic and acidic residues" evidence="7">
    <location>
        <begin position="1324"/>
        <end position="1379"/>
    </location>
</feature>
<dbReference type="GO" id="GO:0016020">
    <property type="term" value="C:membrane"/>
    <property type="evidence" value="ECO:0007669"/>
    <property type="project" value="TreeGrafter"/>
</dbReference>
<feature type="compositionally biased region" description="Basic and acidic residues" evidence="7">
    <location>
        <begin position="1104"/>
        <end position="1129"/>
    </location>
</feature>
<gene>
    <name evidence="10" type="ORF">AB1Y20_019391</name>
</gene>
<comment type="caution">
    <text evidence="6">Lacks conserved residue(s) required for the propagation of feature annotation.</text>
</comment>
<dbReference type="Gene3D" id="3.40.850.10">
    <property type="entry name" value="Kinesin motor domain"/>
    <property type="match status" value="1"/>
</dbReference>
<protein>
    <recommendedName>
        <fullName evidence="9">Myosin motor domain-containing protein</fullName>
    </recommendedName>
</protein>
<dbReference type="Gene3D" id="1.20.58.530">
    <property type="match status" value="1"/>
</dbReference>
<feature type="region of interest" description="Disordered" evidence="7">
    <location>
        <begin position="1607"/>
        <end position="1640"/>
    </location>
</feature>
<dbReference type="GO" id="GO:0005524">
    <property type="term" value="F:ATP binding"/>
    <property type="evidence" value="ECO:0007669"/>
    <property type="project" value="UniProtKB-UniRule"/>
</dbReference>
<accession>A0AB34JTZ3</accession>
<dbReference type="SMART" id="SM00242">
    <property type="entry name" value="MYSc"/>
    <property type="match status" value="1"/>
</dbReference>
<dbReference type="Gene3D" id="1.10.10.820">
    <property type="match status" value="1"/>
</dbReference>
<dbReference type="GO" id="GO:0000146">
    <property type="term" value="F:microfilament motor activity"/>
    <property type="evidence" value="ECO:0007669"/>
    <property type="project" value="TreeGrafter"/>
</dbReference>
<keyword evidence="3 6" id="KW-0518">Myosin</keyword>
<dbReference type="PRINTS" id="PR00193">
    <property type="entry name" value="MYOSINHEAVY"/>
</dbReference>
<comment type="caution">
    <text evidence="10">The sequence shown here is derived from an EMBL/GenBank/DDBJ whole genome shotgun (WGS) entry which is preliminary data.</text>
</comment>
<evidence type="ECO:0000256" key="8">
    <source>
        <dbReference type="SAM" id="Phobius"/>
    </source>
</evidence>
<dbReference type="GO" id="GO:0051015">
    <property type="term" value="F:actin filament binding"/>
    <property type="evidence" value="ECO:0007669"/>
    <property type="project" value="TreeGrafter"/>
</dbReference>
<proteinExistence type="inferred from homology"/>
<keyword evidence="4 6" id="KW-0505">Motor protein</keyword>
<evidence type="ECO:0000256" key="5">
    <source>
        <dbReference type="ARBA" id="ARBA00023203"/>
    </source>
</evidence>
<feature type="region of interest" description="Disordered" evidence="7">
    <location>
        <begin position="1248"/>
        <end position="1286"/>
    </location>
</feature>
<dbReference type="GO" id="GO:0016459">
    <property type="term" value="C:myosin complex"/>
    <property type="evidence" value="ECO:0007669"/>
    <property type="project" value="UniProtKB-KW"/>
</dbReference>
<evidence type="ECO:0000256" key="6">
    <source>
        <dbReference type="PROSITE-ProRule" id="PRU00782"/>
    </source>
</evidence>
<feature type="compositionally biased region" description="Low complexity" evidence="7">
    <location>
        <begin position="1685"/>
        <end position="1694"/>
    </location>
</feature>
<feature type="region of interest" description="Disordered" evidence="7">
    <location>
        <begin position="1196"/>
        <end position="1222"/>
    </location>
</feature>
<dbReference type="PANTHER" id="PTHR13140">
    <property type="entry name" value="MYOSIN"/>
    <property type="match status" value="1"/>
</dbReference>
<comment type="similarity">
    <text evidence="6">Belongs to the TRAFAC class myosin-kinesin ATPase superfamily. Myosin family.</text>
</comment>
<reference evidence="10 11" key="1">
    <citation type="journal article" date="2024" name="Science">
        <title>Giant polyketide synthase enzymes in the biosynthesis of giant marine polyether toxins.</title>
        <authorList>
            <person name="Fallon T.R."/>
            <person name="Shende V.V."/>
            <person name="Wierzbicki I.H."/>
            <person name="Pendleton A.L."/>
            <person name="Watervoot N.F."/>
            <person name="Auber R.P."/>
            <person name="Gonzalez D.J."/>
            <person name="Wisecaver J.H."/>
            <person name="Moore B.S."/>
        </authorList>
    </citation>
    <scope>NUCLEOTIDE SEQUENCE [LARGE SCALE GENOMIC DNA]</scope>
    <source>
        <strain evidence="10 11">12B1</strain>
    </source>
</reference>
<dbReference type="SUPFAM" id="SSF52540">
    <property type="entry name" value="P-loop containing nucleoside triphosphate hydrolases"/>
    <property type="match status" value="1"/>
</dbReference>
<dbReference type="EMBL" id="JBGBPQ010000005">
    <property type="protein sequence ID" value="KAL1524497.1"/>
    <property type="molecule type" value="Genomic_DNA"/>
</dbReference>
<feature type="region of interest" description="Disordered" evidence="7">
    <location>
        <begin position="1031"/>
        <end position="1082"/>
    </location>
</feature>
<dbReference type="InterPro" id="IPR001609">
    <property type="entry name" value="Myosin_head_motor_dom-like"/>
</dbReference>
<feature type="region of interest" description="Disordered" evidence="7">
    <location>
        <begin position="1324"/>
        <end position="1412"/>
    </location>
</feature>
<dbReference type="CDD" id="cd00124">
    <property type="entry name" value="MYSc"/>
    <property type="match status" value="1"/>
</dbReference>
<dbReference type="PROSITE" id="PS50096">
    <property type="entry name" value="IQ"/>
    <property type="match status" value="2"/>
</dbReference>
<feature type="domain" description="Myosin motor" evidence="9">
    <location>
        <begin position="72"/>
        <end position="868"/>
    </location>
</feature>
<feature type="compositionally biased region" description="Low complexity" evidence="7">
    <location>
        <begin position="1008"/>
        <end position="1019"/>
    </location>
</feature>
<keyword evidence="2 6" id="KW-0067">ATP-binding</keyword>
<dbReference type="Proteomes" id="UP001515480">
    <property type="component" value="Unassembled WGS sequence"/>
</dbReference>
<feature type="region of interest" description="Disordered" evidence="7">
    <location>
        <begin position="1449"/>
        <end position="1541"/>
    </location>
</feature>
<feature type="region of interest" description="Disordered" evidence="7">
    <location>
        <begin position="1104"/>
        <end position="1135"/>
    </location>
</feature>
<name>A0AB34JTZ3_PRYPA</name>
<feature type="compositionally biased region" description="Basic and acidic residues" evidence="7">
    <location>
        <begin position="1614"/>
        <end position="1640"/>
    </location>
</feature>
<feature type="compositionally biased region" description="Basic and acidic residues" evidence="7">
    <location>
        <begin position="1457"/>
        <end position="1536"/>
    </location>
</feature>
<feature type="binding site" evidence="6">
    <location>
        <begin position="170"/>
        <end position="177"/>
    </location>
    <ligand>
        <name>ATP</name>
        <dbReference type="ChEBI" id="CHEBI:30616"/>
    </ligand>
</feature>
<feature type="compositionally biased region" description="Basic and acidic residues" evidence="7">
    <location>
        <begin position="1061"/>
        <end position="1082"/>
    </location>
</feature>
<evidence type="ECO:0000256" key="3">
    <source>
        <dbReference type="ARBA" id="ARBA00023123"/>
    </source>
</evidence>
<keyword evidence="8" id="KW-1133">Transmembrane helix</keyword>
<dbReference type="Gene3D" id="1.20.5.4820">
    <property type="match status" value="1"/>
</dbReference>
<organism evidence="10 11">
    <name type="scientific">Prymnesium parvum</name>
    <name type="common">Toxic golden alga</name>
    <dbReference type="NCBI Taxonomy" id="97485"/>
    <lineage>
        <taxon>Eukaryota</taxon>
        <taxon>Haptista</taxon>
        <taxon>Haptophyta</taxon>
        <taxon>Prymnesiophyceae</taxon>
        <taxon>Prymnesiales</taxon>
        <taxon>Prymnesiaceae</taxon>
        <taxon>Prymnesium</taxon>
    </lineage>
</organism>
<feature type="transmembrane region" description="Helical" evidence="8">
    <location>
        <begin position="2012"/>
        <end position="2034"/>
    </location>
</feature>
<evidence type="ECO:0000256" key="7">
    <source>
        <dbReference type="SAM" id="MobiDB-lite"/>
    </source>
</evidence>
<feature type="compositionally biased region" description="Basic and acidic residues" evidence="7">
    <location>
        <begin position="1388"/>
        <end position="1410"/>
    </location>
</feature>
<feature type="region of interest" description="Disordered" evidence="7">
    <location>
        <begin position="1664"/>
        <end position="1751"/>
    </location>
</feature>
<keyword evidence="8" id="KW-0472">Membrane</keyword>
<dbReference type="PANTHER" id="PTHR13140:SF706">
    <property type="entry name" value="DILUTE CLASS UNCONVENTIONAL MYOSIN, ISOFORM C"/>
    <property type="match status" value="1"/>
</dbReference>
<keyword evidence="1 6" id="KW-0547">Nucleotide-binding</keyword>
<dbReference type="GO" id="GO:0007015">
    <property type="term" value="P:actin filament organization"/>
    <property type="evidence" value="ECO:0007669"/>
    <property type="project" value="TreeGrafter"/>
</dbReference>
<dbReference type="GO" id="GO:0005737">
    <property type="term" value="C:cytoplasm"/>
    <property type="evidence" value="ECO:0007669"/>
    <property type="project" value="TreeGrafter"/>
</dbReference>
<evidence type="ECO:0000256" key="1">
    <source>
        <dbReference type="ARBA" id="ARBA00022741"/>
    </source>
</evidence>
<keyword evidence="5 6" id="KW-0009">Actin-binding</keyword>
<evidence type="ECO:0000256" key="4">
    <source>
        <dbReference type="ARBA" id="ARBA00023175"/>
    </source>
</evidence>
<feature type="region of interest" description="Disordered" evidence="7">
    <location>
        <begin position="987"/>
        <end position="1019"/>
    </location>
</feature>
<feature type="region of interest" description="Disordered" evidence="7">
    <location>
        <begin position="638"/>
        <end position="661"/>
    </location>
</feature>
<keyword evidence="8" id="KW-0812">Transmembrane</keyword>
<evidence type="ECO:0000313" key="10">
    <source>
        <dbReference type="EMBL" id="KAL1524497.1"/>
    </source>
</evidence>
<dbReference type="Pfam" id="PF00063">
    <property type="entry name" value="Myosin_head"/>
    <property type="match status" value="1"/>
</dbReference>
<dbReference type="PROSITE" id="PS51456">
    <property type="entry name" value="MYOSIN_MOTOR"/>
    <property type="match status" value="1"/>
</dbReference>
<keyword evidence="11" id="KW-1185">Reference proteome</keyword>
<evidence type="ECO:0000259" key="9">
    <source>
        <dbReference type="PROSITE" id="PS51456"/>
    </source>
</evidence>
<evidence type="ECO:0000313" key="11">
    <source>
        <dbReference type="Proteomes" id="UP001515480"/>
    </source>
</evidence>
<dbReference type="InterPro" id="IPR027417">
    <property type="entry name" value="P-loop_NTPase"/>
</dbReference>
<dbReference type="Gene3D" id="1.20.120.720">
    <property type="entry name" value="Myosin VI head, motor domain, U50 subdomain"/>
    <property type="match status" value="1"/>
</dbReference>
<evidence type="ECO:0000256" key="2">
    <source>
        <dbReference type="ARBA" id="ARBA00022840"/>
    </source>
</evidence>
<sequence length="2036" mass="222190">MADKAAALLPAAKEEVRPPADEVEVLVPTDDEAVGWRRATLLQQLPGGAALVLLGGARHELRAAALSVVSTADVDDVASLPHLGEPQLVDALRRRFERGVIYTACGPSLLAVNPWRQLPLYTDEQLARYGGVASGAPHAPAGPPHVFGVAAVSLRAVREERTDQTIVVSGESGAGKSKSARLLLQALVGFTSHAAAAHAAADGLGQKLLLAIEVLEPFGSAQTRRNPHSSRFGRMMSLSVEQGGGGAPTIRVACVECYLLERSRVTHAPHAERLFHLVVGVAAPERELLRLANSSADYAYLKPCPAPSAEAAQLTEALARTRSALEALCSADQALRAIRVVSAVLLLGNITFQARHGGDGVEVGDRGALEQAAAQAELGADELEAALCRHALEIRGERVLVHHTVEQASRLRDALATTLYCNLFAHLTHAVNESMRADEADGAAACLVSILDMFGFECFDSNSLEQLLINYANEKLQAQFIAVVLKLEEQEYEREGLEWDAIGVGSHSDAPLRLIEDPMGILSLLEEQARLEAGSDERFCRALNTHHEKHAGARQHAAARAALRRLTAPAWRSAGMLPLRMQRPPGEFCVRHYAGPVTYHAAGFLEKSREEVPPALAALLASSRSSFVQQLSSAPASAAATRGVGLGSRPSRMPRGGGSRASMFKQQLSGLVRRMAATRCHYVRCVNPRQERDAATPRVFPSGVRVCARVLQEAESFSHGESVPTSTTFHATRVLRQLRSLGTVQAVQIARAGYPHRMSPADFASRFGSLLGLGSGKRDDASIQSACADMLQATALGAGLALTQVGQIGRRATSCHPRTAQRGPHAREASVRLRAAPTRLILRPASVCHRTKVFLTRRALELLEEAKAGRERGAALTLQRAARARRRRAAAAAAAAATKLNATARGRHSRARWRAARAAAALMVRCARGFVGRRVVRALLERRRRESEAARRLQALARAWMFRRAMERRAAKRRQLLESRRREAASEVSLIGKADEGTSGRSTPAGPTSPVSSVESTASSLVTMKPLALKGMGSATQGQGGGLEQDQGGSQKHARVLQEPAEQKAEEVRAKAGAERERERSQLRANEIEEDAFISEMARAEAAEAERARRQAEEAEEAERAEWQAREAARQVQRLPGAKDSLPFAFADVLLMPTAQAAIDREREEQALVRKQAEAALERARAEKEAALQAAVEAERAEAARVEREAAKARREREARERAERDAAVQLELEREKAERVRAEQEAAQARERVARAQREREAALAQERSHRERAEREAAAAREQAARLQQEHEVALARAREERLRAEQEALAARERAERVLAEREAALAAERAEREAAEQEAARREKLRREEEEARRKAEARAKEEQEAALARERAEREHAEQQAALAQARAERVHAEQQARLARERAERELAEQEAALASERAYRLQLEHEAALEAERARKLQAEREAVMAAELAGRSQAEKESQLQRERERERAERERAEREREEREREEREREEREREERERAERERAELEREEREREEREREERARAVQEAEHARRAPVRAAAVDCEGACAADAPGVSDDFEEVELDSVDDGVEYSLCGACASPPASATGAPSTSLAITTVAVQATPLVDAESSSRRQADEEARRRAEEEIRSLRRSLEQERAAVAVLEGSHRQLTAMLRETHSRDAQRSSGSHPRATGDDGRSGASAPSSSTLPPPTSRGVASGRSTTSNGWLASPSPSPAPYSASKPRAGFVRQTPTTPPPRQEPFASSSLATYGAGLFTPPTARQAPQQWLPASGTATVFRSGGITLSQNDAPLVPLEAIAASAALQEEAAPHLRALMQPVPLFALNSPAHRQRVQSQIAESAREANTRGEFSRAAELFERANSVLPSNTLLISALNMKLKSGQPSVALAGYGRALRLLSLTDSQREHVQRKMCEAFQAYSSLLAERALLLMQARLRLGLHRRRRRRAEQLLASRMDSEAARNAAVGRLSAVNGNYSTPSHDAASSIPLLSTLESAHRLHGTTSSSQLMVLVFALVVGVINVVLVCYWPTMR</sequence>
<dbReference type="InterPro" id="IPR036961">
    <property type="entry name" value="Kinesin_motor_dom_sf"/>
</dbReference>
<feature type="compositionally biased region" description="Basic and acidic residues" evidence="7">
    <location>
        <begin position="1248"/>
        <end position="1277"/>
    </location>
</feature>